<dbReference type="Proteomes" id="UP000008922">
    <property type="component" value="Chromosome"/>
</dbReference>
<organism evidence="5 6">
    <name type="scientific">Anaerolinea thermophila (strain DSM 14523 / JCM 11388 / NBRC 100420 / UNI-1)</name>
    <dbReference type="NCBI Taxonomy" id="926569"/>
    <lineage>
        <taxon>Bacteria</taxon>
        <taxon>Bacillati</taxon>
        <taxon>Chloroflexota</taxon>
        <taxon>Anaerolineae</taxon>
        <taxon>Anaerolineales</taxon>
        <taxon>Anaerolineaceae</taxon>
        <taxon>Anaerolinea</taxon>
    </lineage>
</organism>
<protein>
    <recommendedName>
        <fullName evidence="4">Carbohydrate kinase PfkB domain-containing protein</fullName>
    </recommendedName>
</protein>
<dbReference type="GO" id="GO:0016301">
    <property type="term" value="F:kinase activity"/>
    <property type="evidence" value="ECO:0007669"/>
    <property type="project" value="UniProtKB-KW"/>
</dbReference>
<evidence type="ECO:0000256" key="1">
    <source>
        <dbReference type="ARBA" id="ARBA00010688"/>
    </source>
</evidence>
<dbReference type="SUPFAM" id="SSF53613">
    <property type="entry name" value="Ribokinase-like"/>
    <property type="match status" value="1"/>
</dbReference>
<evidence type="ECO:0000313" key="5">
    <source>
        <dbReference type="EMBL" id="BAJ63796.1"/>
    </source>
</evidence>
<dbReference type="OrthoDB" id="9813569at2"/>
<dbReference type="InParanoid" id="E8N5T2"/>
<dbReference type="InterPro" id="IPR050306">
    <property type="entry name" value="PfkB_Carbo_kinase"/>
</dbReference>
<dbReference type="Pfam" id="PF00294">
    <property type="entry name" value="PfkB"/>
    <property type="match status" value="1"/>
</dbReference>
<comment type="similarity">
    <text evidence="1">Belongs to the carbohydrate kinase PfkB family.</text>
</comment>
<dbReference type="PANTHER" id="PTHR43085">
    <property type="entry name" value="HEXOKINASE FAMILY MEMBER"/>
    <property type="match status" value="1"/>
</dbReference>
<evidence type="ECO:0000313" key="6">
    <source>
        <dbReference type="Proteomes" id="UP000008922"/>
    </source>
</evidence>
<keyword evidence="3" id="KW-0418">Kinase</keyword>
<dbReference type="InterPro" id="IPR011611">
    <property type="entry name" value="PfkB_dom"/>
</dbReference>
<dbReference type="AlphaFoldDB" id="E8N5T2"/>
<dbReference type="STRING" id="926569.ANT_17700"/>
<dbReference type="HOGENOM" id="CLU_027634_6_0_0"/>
<accession>E8N5T2</accession>
<reference evidence="5 6" key="1">
    <citation type="submission" date="2010-12" db="EMBL/GenBank/DDBJ databases">
        <title>Whole genome sequence of Anaerolinea thermophila UNI-1.</title>
        <authorList>
            <person name="Narita-Yamada S."/>
            <person name="Kishi E."/>
            <person name="Watanabe Y."/>
            <person name="Takasaki K."/>
            <person name="Ankai A."/>
            <person name="Oguchi A."/>
            <person name="Fukui S."/>
            <person name="Takahashi M."/>
            <person name="Yashiro I."/>
            <person name="Hosoyama A."/>
            <person name="Sekiguchi Y."/>
            <person name="Hanada S."/>
            <person name="Fujita N."/>
        </authorList>
    </citation>
    <scope>NUCLEOTIDE SEQUENCE [LARGE SCALE GENOMIC DNA]</scope>
    <source>
        <strain evidence="6">DSM 14523 / JCM 11388 / NBRC 100420 / UNI-1</strain>
    </source>
</reference>
<evidence type="ECO:0000259" key="4">
    <source>
        <dbReference type="Pfam" id="PF00294"/>
    </source>
</evidence>
<proteinExistence type="inferred from homology"/>
<dbReference type="Gene3D" id="3.40.1190.20">
    <property type="match status" value="1"/>
</dbReference>
<keyword evidence="6" id="KW-1185">Reference proteome</keyword>
<gene>
    <name evidence="5" type="ordered locus">ANT_17700</name>
</gene>
<dbReference type="InterPro" id="IPR029056">
    <property type="entry name" value="Ribokinase-like"/>
</dbReference>
<dbReference type="PANTHER" id="PTHR43085:SF57">
    <property type="entry name" value="CARBOHYDRATE KINASE PFKB DOMAIN-CONTAINING PROTEIN"/>
    <property type="match status" value="1"/>
</dbReference>
<name>E8N5T2_ANATU</name>
<dbReference type="EMBL" id="AP012029">
    <property type="protein sequence ID" value="BAJ63796.1"/>
    <property type="molecule type" value="Genomic_DNA"/>
</dbReference>
<dbReference type="KEGG" id="atm:ANT_17700"/>
<sequence>MNTIEKTVVVAGHICLDIFPDMTHLPPGQLMKLLQPGHLILTKGVALCTGGPVSNTGLSLHLLGVPVHLIARIGDDPFGWIVRKLVEQYGVQLAQGLRVEKYSSTSYSIILSAPEVDRIFLHSPGANDEFGMEDIDESWLSQASLFHFGYPPVMKRMVQNRGEELTKIFREVKSFGLTTSLDMALPDPQSEGGKVDWREILGRLLPYVDIFSPSFEELLFMLHRQEWEEFYRTSSSENILRIATPERMSLLGEELVTLGAKIVLLKMGDQGVYLKTSSNWSPMDFGKVQPVPFDEWQNREIRGACFQVNVMGTTGAGDATIAGFLAAFLRGFSPVDAMNAALAVGASNVEAEDALSGIRGWSETLSRIQAGWQRRDLLYPLSGWMALQDGIWEKINQEKN</sequence>
<keyword evidence="2" id="KW-0808">Transferase</keyword>
<dbReference type="RefSeq" id="WP_013560174.1">
    <property type="nucleotide sequence ID" value="NC_014960.1"/>
</dbReference>
<dbReference type="eggNOG" id="COG0524">
    <property type="taxonomic scope" value="Bacteria"/>
</dbReference>
<evidence type="ECO:0000256" key="2">
    <source>
        <dbReference type="ARBA" id="ARBA00022679"/>
    </source>
</evidence>
<feature type="domain" description="Carbohydrate kinase PfkB" evidence="4">
    <location>
        <begin position="39"/>
        <end position="354"/>
    </location>
</feature>
<evidence type="ECO:0000256" key="3">
    <source>
        <dbReference type="ARBA" id="ARBA00022777"/>
    </source>
</evidence>